<protein>
    <submittedName>
        <fullName evidence="1">Uncharacterized protein</fullName>
    </submittedName>
</protein>
<proteinExistence type="predicted"/>
<accession>A0A0E3Q0H6</accession>
<evidence type="ECO:0000313" key="1">
    <source>
        <dbReference type="EMBL" id="AKB41510.1"/>
    </source>
</evidence>
<dbReference type="EMBL" id="CP009509">
    <property type="protein sequence ID" value="AKB41510.1"/>
    <property type="molecule type" value="Genomic_DNA"/>
</dbReference>
<dbReference type="GeneID" id="24852277"/>
<organism evidence="1 2">
    <name type="scientific">Methanosarcina mazei WWM610</name>
    <dbReference type="NCBI Taxonomy" id="1434117"/>
    <lineage>
        <taxon>Archaea</taxon>
        <taxon>Methanobacteriati</taxon>
        <taxon>Methanobacteriota</taxon>
        <taxon>Stenosarchaea group</taxon>
        <taxon>Methanomicrobia</taxon>
        <taxon>Methanosarcinales</taxon>
        <taxon>Methanosarcinaceae</taxon>
        <taxon>Methanosarcina</taxon>
    </lineage>
</organism>
<dbReference type="RefSeq" id="WP_048047532.1">
    <property type="nucleotide sequence ID" value="NZ_CP009509.1"/>
</dbReference>
<dbReference type="PATRIC" id="fig|1434117.4.peg.3201"/>
<dbReference type="HOGENOM" id="CLU_2476042_0_0_2"/>
<evidence type="ECO:0000313" key="2">
    <source>
        <dbReference type="Proteomes" id="UP000033058"/>
    </source>
</evidence>
<reference evidence="1 2" key="1">
    <citation type="submission" date="2014-07" db="EMBL/GenBank/DDBJ databases">
        <title>Methanogenic archaea and the global carbon cycle.</title>
        <authorList>
            <person name="Henriksen J.R."/>
            <person name="Luke J."/>
            <person name="Reinhart S."/>
            <person name="Benedict M.N."/>
            <person name="Youngblut N.D."/>
            <person name="Metcalf M.E."/>
            <person name="Whitaker R.J."/>
            <person name="Metcalf W.W."/>
        </authorList>
    </citation>
    <scope>NUCLEOTIDE SEQUENCE [LARGE SCALE GENOMIC DNA]</scope>
    <source>
        <strain evidence="1 2">WWM610</strain>
    </source>
</reference>
<dbReference type="AlphaFoldDB" id="A0A0E3Q0H6"/>
<dbReference type="Proteomes" id="UP000033058">
    <property type="component" value="Chromosome"/>
</dbReference>
<sequence>MPFETFLIKVAENATALQIQGILKVVLGAGGRIEMVAGRTIIASLDSNYAELVKKTPGVALAGGINFRGRKVPKIVKHVSAEKQAES</sequence>
<name>A0A0E3Q0H6_METMZ</name>
<gene>
    <name evidence="1" type="ORF">MSMAW_2519</name>
</gene>